<evidence type="ECO:0008006" key="3">
    <source>
        <dbReference type="Google" id="ProtNLM"/>
    </source>
</evidence>
<proteinExistence type="predicted"/>
<gene>
    <name evidence="1" type="ORF">ABE28_024050</name>
</gene>
<dbReference type="OrthoDB" id="9810066at2"/>
<dbReference type="Gene3D" id="1.20.1440.30">
    <property type="entry name" value="Biosynthetic Protein domain"/>
    <property type="match status" value="1"/>
</dbReference>
<organism evidence="1 2">
    <name type="scientific">Peribacillus muralis</name>
    <dbReference type="NCBI Taxonomy" id="264697"/>
    <lineage>
        <taxon>Bacteria</taxon>
        <taxon>Bacillati</taxon>
        <taxon>Bacillota</taxon>
        <taxon>Bacilli</taxon>
        <taxon>Bacillales</taxon>
        <taxon>Bacillaceae</taxon>
        <taxon>Peribacillus</taxon>
    </lineage>
</organism>
<evidence type="ECO:0000313" key="2">
    <source>
        <dbReference type="Proteomes" id="UP000077926"/>
    </source>
</evidence>
<dbReference type="Proteomes" id="UP000077926">
    <property type="component" value="Plasmid pG25-68"/>
</dbReference>
<dbReference type="InterPro" id="IPR007815">
    <property type="entry name" value="Emycin_Estase"/>
</dbReference>
<dbReference type="Pfam" id="PF05139">
    <property type="entry name" value="Erythro_esteras"/>
    <property type="match status" value="1"/>
</dbReference>
<dbReference type="CDD" id="cd14728">
    <property type="entry name" value="Ere-like"/>
    <property type="match status" value="1"/>
</dbReference>
<name>A0A1B3XW33_9BACI</name>
<sequence length="441" mass="52028">MRNSIKVLLTLITLICLILMGRYVYDYSLKKEKVEWWDNNTNSIDITSNDDLNFLDSILKEKKYVFLGESSHGVAEYNTAKGRLIKYLHEKQDYEVVAFESSLADPMVTFAKLNTSPISSRTYMQMTIPGVWNATQNLPLFDYILENRRKEKALVTTGFDIPSFGPTFTNFMTEWIIKKSPSKGNLFSKLEKDWLTKYLSFNDGAKLSDKEVTEFKDGYNEIIYFLTQHETDLKDEFPNQLKLDSFILQTLHNRIELMVRMSKTQYTIDEINQVRDLLMAENAKWLSEKIYPDKKIIFWAHNAHIRNHNTEITYRDDGETTFRPFLHKTMFEYLPEDMKKESYILGFYMYEGEFSDNENNIKKVNDGKDYQADSLEQILNQSNYEQTFINLNGQTKNKFSKWMFEPLYALTQGLYSEKMVVSKHYDGLYFIKHVNPTTYIR</sequence>
<geneLocation type="plasmid" evidence="2">
    <name>pg25-68</name>
</geneLocation>
<protein>
    <recommendedName>
        <fullName evidence="3">Erythromycin esterase</fullName>
    </recommendedName>
</protein>
<keyword evidence="2" id="KW-1185">Reference proteome</keyword>
<dbReference type="PANTHER" id="PTHR31299:SF0">
    <property type="entry name" value="ESTERASE, PUTATIVE (AFU_ORTHOLOGUE AFUA_1G05850)-RELATED"/>
    <property type="match status" value="1"/>
</dbReference>
<dbReference type="AlphaFoldDB" id="A0A1B3XW33"/>
<accession>A0A1B3XW33</accession>
<dbReference type="KEGG" id="bmur:ABE28_024050"/>
<dbReference type="PANTHER" id="PTHR31299">
    <property type="entry name" value="ESTERASE, PUTATIVE (AFU_ORTHOLOGUE AFUA_1G05850)-RELATED"/>
    <property type="match status" value="1"/>
</dbReference>
<dbReference type="GO" id="GO:0046677">
    <property type="term" value="P:response to antibiotic"/>
    <property type="evidence" value="ECO:0007669"/>
    <property type="project" value="InterPro"/>
</dbReference>
<dbReference type="Gene3D" id="3.30.1870.10">
    <property type="entry name" value="EreA-like, domain 2"/>
    <property type="match status" value="1"/>
</dbReference>
<dbReference type="Gene3D" id="3.40.1660.10">
    <property type="entry name" value="EreA-like (biosynthetic domain)"/>
    <property type="match status" value="1"/>
</dbReference>
<dbReference type="EMBL" id="CP017081">
    <property type="protein sequence ID" value="AOH57424.1"/>
    <property type="molecule type" value="Genomic_DNA"/>
</dbReference>
<dbReference type="InterPro" id="IPR052036">
    <property type="entry name" value="Hydrolase/PRTase-associated"/>
</dbReference>
<reference evidence="1 2" key="1">
    <citation type="submission" date="2016-08" db="EMBL/GenBank/DDBJ databases">
        <title>Complete genome sequence of Bacillus muralis G25-68, a strain with toxicity to nematodes.</title>
        <authorList>
            <person name="Zheng Z."/>
        </authorList>
    </citation>
    <scope>NUCLEOTIDE SEQUENCE [LARGE SCALE GENOMIC DNA]</scope>
    <source>
        <strain evidence="1 2">G25-68</strain>
        <plasmid evidence="2">pg25-68</plasmid>
    </source>
</reference>
<dbReference type="RefSeq" id="WP_064465367.1">
    <property type="nucleotide sequence ID" value="NZ_CP017081.1"/>
</dbReference>
<dbReference type="SUPFAM" id="SSF159501">
    <property type="entry name" value="EreA/ChaN-like"/>
    <property type="match status" value="1"/>
</dbReference>
<evidence type="ECO:0000313" key="1">
    <source>
        <dbReference type="EMBL" id="AOH57424.1"/>
    </source>
</evidence>
<keyword evidence="1" id="KW-0614">Plasmid</keyword>